<evidence type="ECO:0000313" key="2">
    <source>
        <dbReference type="EMBL" id="PWK18885.1"/>
    </source>
</evidence>
<comment type="caution">
    <text evidence="2">The sequence shown here is derived from an EMBL/GenBank/DDBJ whole genome shotgun (WGS) entry which is preliminary data.</text>
</comment>
<dbReference type="AlphaFoldDB" id="A0A316DLW0"/>
<dbReference type="EMBL" id="QGGO01000028">
    <property type="protein sequence ID" value="PWK18885.1"/>
    <property type="molecule type" value="Genomic_DNA"/>
</dbReference>
<gene>
    <name evidence="2" type="ORF">LV89_04020</name>
</gene>
<organism evidence="2 3">
    <name type="scientific">Arcicella aurantiaca</name>
    <dbReference type="NCBI Taxonomy" id="591202"/>
    <lineage>
        <taxon>Bacteria</taxon>
        <taxon>Pseudomonadati</taxon>
        <taxon>Bacteroidota</taxon>
        <taxon>Cytophagia</taxon>
        <taxon>Cytophagales</taxon>
        <taxon>Flectobacillaceae</taxon>
        <taxon>Arcicella</taxon>
    </lineage>
</organism>
<keyword evidence="1" id="KW-0812">Transmembrane</keyword>
<evidence type="ECO:0000313" key="3">
    <source>
        <dbReference type="Proteomes" id="UP000245489"/>
    </source>
</evidence>
<feature type="transmembrane region" description="Helical" evidence="1">
    <location>
        <begin position="70"/>
        <end position="87"/>
    </location>
</feature>
<dbReference type="Proteomes" id="UP000245489">
    <property type="component" value="Unassembled WGS sequence"/>
</dbReference>
<sequence>MKEFIIYIIYRVYRYYSKNNNDLVNAKIQSFFVLLTFLFLYTSPIVFYISSKSGAIKYWDDDTYFLERRVSIAMVMIVLSGIFFWIYRMKIDSIRKYFDYFDREFDKETHKKYTKYVVIVGICAVIWLLSSMIIIGKLTK</sequence>
<keyword evidence="3" id="KW-1185">Reference proteome</keyword>
<reference evidence="2 3" key="1">
    <citation type="submission" date="2018-05" db="EMBL/GenBank/DDBJ databases">
        <title>Genomic Encyclopedia of Archaeal and Bacterial Type Strains, Phase II (KMG-II): from individual species to whole genera.</title>
        <authorList>
            <person name="Goeker M."/>
        </authorList>
    </citation>
    <scope>NUCLEOTIDE SEQUENCE [LARGE SCALE GENOMIC DNA]</scope>
    <source>
        <strain evidence="2 3">DSM 22214</strain>
    </source>
</reference>
<name>A0A316DLW0_9BACT</name>
<dbReference type="RefSeq" id="WP_109744682.1">
    <property type="nucleotide sequence ID" value="NZ_QGGO01000028.1"/>
</dbReference>
<accession>A0A316DLW0</accession>
<keyword evidence="1" id="KW-1133">Transmembrane helix</keyword>
<keyword evidence="1" id="KW-0472">Membrane</keyword>
<protein>
    <submittedName>
        <fullName evidence="2">Uncharacterized protein</fullName>
    </submittedName>
</protein>
<evidence type="ECO:0000256" key="1">
    <source>
        <dbReference type="SAM" id="Phobius"/>
    </source>
</evidence>
<feature type="transmembrane region" description="Helical" evidence="1">
    <location>
        <begin position="31"/>
        <end position="50"/>
    </location>
</feature>
<feature type="transmembrane region" description="Helical" evidence="1">
    <location>
        <begin position="116"/>
        <end position="135"/>
    </location>
</feature>
<proteinExistence type="predicted"/>